<keyword evidence="9" id="KW-0966">Cell projection</keyword>
<dbReference type="SMART" id="SM00326">
    <property type="entry name" value="SH3"/>
    <property type="match status" value="4"/>
</dbReference>
<dbReference type="Ensembl" id="ENSXETT00000094341">
    <property type="protein sequence ID" value="ENSXETP00000065555"/>
    <property type="gene ID" value="ENSXETG00000038056"/>
</dbReference>
<dbReference type="CDD" id="cd12076">
    <property type="entry name" value="SH3_Tks4_2"/>
    <property type="match status" value="1"/>
</dbReference>
<dbReference type="PROSITE" id="PS50195">
    <property type="entry name" value="PX"/>
    <property type="match status" value="1"/>
</dbReference>
<protein>
    <submittedName>
        <fullName evidence="14">SH3 and PX domains 2B</fullName>
    </submittedName>
</protein>
<evidence type="ECO:0000256" key="6">
    <source>
        <dbReference type="ARBA" id="ARBA00022553"/>
    </source>
</evidence>
<evidence type="ECO:0000256" key="2">
    <source>
        <dbReference type="ARBA" id="ARBA00004496"/>
    </source>
</evidence>
<organism evidence="14">
    <name type="scientific">Xenopus tropicalis</name>
    <name type="common">Western clawed frog</name>
    <name type="synonym">Silurana tropicalis</name>
    <dbReference type="NCBI Taxonomy" id="8364"/>
    <lineage>
        <taxon>Eukaryota</taxon>
        <taxon>Metazoa</taxon>
        <taxon>Chordata</taxon>
        <taxon>Craniata</taxon>
        <taxon>Vertebrata</taxon>
        <taxon>Euteleostomi</taxon>
        <taxon>Amphibia</taxon>
        <taxon>Batrachia</taxon>
        <taxon>Anura</taxon>
        <taxon>Pipoidea</taxon>
        <taxon>Pipidae</taxon>
        <taxon>Xenopodinae</taxon>
        <taxon>Xenopus</taxon>
        <taxon>Silurana</taxon>
    </lineage>
</organism>
<comment type="subcellular location">
    <subcellularLocation>
        <location evidence="1">Cell projection</location>
        <location evidence="1">Podosome</location>
    </subcellularLocation>
    <subcellularLocation>
        <location evidence="2">Cytoplasm</location>
    </subcellularLocation>
</comment>
<feature type="compositionally biased region" description="Basic and acidic residues" evidence="11">
    <location>
        <begin position="600"/>
        <end position="624"/>
    </location>
</feature>
<accession>A0A6I8Q7W4</accession>
<dbReference type="InterPro" id="IPR035480">
    <property type="entry name" value="SH3PXD2B_SH3_4"/>
</dbReference>
<feature type="region of interest" description="Disordered" evidence="11">
    <location>
        <begin position="538"/>
        <end position="916"/>
    </location>
</feature>
<dbReference type="InterPro" id="IPR035477">
    <property type="entry name" value="SH3PXD2B_SH3_1"/>
</dbReference>
<dbReference type="Gene3D" id="2.30.30.40">
    <property type="entry name" value="SH3 Domains"/>
    <property type="match status" value="4"/>
</dbReference>
<dbReference type="Bgee" id="ENSXETG00000038056">
    <property type="expression patterns" value="Expressed in 2-cell stage embryo and 16 other cell types or tissues"/>
</dbReference>
<evidence type="ECO:0000256" key="5">
    <source>
        <dbReference type="ARBA" id="ARBA00022490"/>
    </source>
</evidence>
<comment type="similarity">
    <text evidence="3">Belongs to the SH3PXD2 family.</text>
</comment>
<dbReference type="AlphaFoldDB" id="A0A6I8Q7W4"/>
<evidence type="ECO:0000256" key="8">
    <source>
        <dbReference type="ARBA" id="ARBA00022949"/>
    </source>
</evidence>
<dbReference type="FunFam" id="2.30.30.40:FF:000082">
    <property type="entry name" value="SH3 and PX domain-containing protein 2B"/>
    <property type="match status" value="1"/>
</dbReference>
<feature type="domain" description="SH3" evidence="12">
    <location>
        <begin position="918"/>
        <end position="979"/>
    </location>
</feature>
<dbReference type="CDD" id="cd12075">
    <property type="entry name" value="SH3_Tks4_1"/>
    <property type="match status" value="1"/>
</dbReference>
<dbReference type="CDD" id="cd06888">
    <property type="entry name" value="PX_FISH"/>
    <property type="match status" value="1"/>
</dbReference>
<dbReference type="GO" id="GO:0035091">
    <property type="term" value="F:phosphatidylinositol binding"/>
    <property type="evidence" value="ECO:0007669"/>
    <property type="project" value="InterPro"/>
</dbReference>
<dbReference type="GO" id="GO:0002102">
    <property type="term" value="C:podosome"/>
    <property type="evidence" value="ECO:0007669"/>
    <property type="project" value="UniProtKB-SubCell"/>
</dbReference>
<feature type="domain" description="SH3" evidence="12">
    <location>
        <begin position="151"/>
        <end position="210"/>
    </location>
</feature>
<dbReference type="CDD" id="cd12018">
    <property type="entry name" value="SH3_Tks4_4"/>
    <property type="match status" value="1"/>
</dbReference>
<name>A0A6I8Q7W4_XENTR</name>
<dbReference type="InterPro" id="IPR036028">
    <property type="entry name" value="SH3-like_dom_sf"/>
</dbReference>
<dbReference type="InterPro" id="IPR001452">
    <property type="entry name" value="SH3_domain"/>
</dbReference>
<feature type="region of interest" description="Disordered" evidence="11">
    <location>
        <begin position="307"/>
        <end position="349"/>
    </location>
</feature>
<sequence length="979" mass="109312">MPRRSIVQVSVQDVQKRRSPNKHYVYIIKVTWSNGTTEVIYRRYSKFFDLQMQILDKFPVEGGQKDPKQRIIPFLPGKILFRRSHIRDVAVRRLIPIDEYCKALIRLPAYISQCDEVLQFFEARVEDFNPPKEEPIGRKKLGGDSSSSDALVLDQYVVVAAYEKQESSEISLQVGQVVDIIEKNESGWWFVSTADEQGWVPATCLEAQDGGQDDFAIQPEEEEKYIVVYPYTARDQDEITLEKGYVVEVIQKNLEGWWKIRYKGSEGWAPASYLKKVGGDLLSQKLAAGSSANSSALDLDGITRQHSFTGQERESPAHMREGRIDTRPPHFADIKRKSPVLRQRPPPRRDLTIVSGAQPFFLYSVTIPLATINTIKPSILHPNCCIYISVAFFAQCICSISILIECTFLAGQFVLNLIRFKLRFNKCGNSLQVLLLFQPRGLNLPTPPTPPHVEEEYYTIADFQTTIPDGISFQAGLKVEVIEKNHSGWWYIQMEDKEGWAPATFIDKYKKTSSASRPNFLAPLPNEMAQLCLGDASENNTADEATGPCRPLPEPPQNGTDSTSKWSKDWKGKDTGFKGPSVDVRDLGANSVYDEAAGDLEEKPSLPPRKESMLKTEDASERTSTHQLRAPPPKPPSSMMAPIPQKKMPLKDAGKPELKNDKSKMFQLKNEMGIECGHKVSPKELKKPMLKPVANKPKPEPPTEKPDSIASNAFLKSKPVVRPKPVTAHKTDPQNDDKVDISNLRSRLKPASKSLDKPNDQEFTGNGASSYPTPTLGSAGRPDLRPSQKQDGDSSRDPPSKALPVPSRTADTDLKGGLVSGKEPPQRPVIPPRRPPPPKKASADTTDGKIQKDSELISSPVGNRPIMVPPRAKPFHPSSSNDDTKVKPSFVPKTQAPRQMDKEIREKPAFTLPTPEVSKETHYVAIADFDGDEDTSSFKEGTVFDVQEKSSGGWWFCRVLSGGPNWEGWIPSNYLRKKP</sequence>
<evidence type="ECO:0000256" key="3">
    <source>
        <dbReference type="ARBA" id="ARBA00009628"/>
    </source>
</evidence>
<dbReference type="GO" id="GO:0005737">
    <property type="term" value="C:cytoplasm"/>
    <property type="evidence" value="ECO:0007669"/>
    <property type="project" value="UniProtKB-SubCell"/>
</dbReference>
<feature type="compositionally biased region" description="Pro residues" evidence="11">
    <location>
        <begin position="826"/>
        <end position="839"/>
    </location>
</feature>
<feature type="domain" description="PX" evidence="13">
    <location>
        <begin position="4"/>
        <end position="128"/>
    </location>
</feature>
<proteinExistence type="inferred from homology"/>
<dbReference type="Gene3D" id="3.30.1520.10">
    <property type="entry name" value="Phox-like domain"/>
    <property type="match status" value="1"/>
</dbReference>
<keyword evidence="6" id="KW-0597">Phosphoprotein</keyword>
<feature type="compositionally biased region" description="Basic and acidic residues" evidence="11">
    <location>
        <begin position="649"/>
        <end position="664"/>
    </location>
</feature>
<feature type="compositionally biased region" description="Basic and acidic residues" evidence="11">
    <location>
        <begin position="729"/>
        <end position="740"/>
    </location>
</feature>
<dbReference type="InterPro" id="IPR001683">
    <property type="entry name" value="PX_dom"/>
</dbReference>
<dbReference type="Pfam" id="PF00787">
    <property type="entry name" value="PX"/>
    <property type="match status" value="1"/>
</dbReference>
<dbReference type="FunFam" id="2.30.30.40:FF:000042">
    <property type="entry name" value="SH3 and PX domain-containing protein 2A"/>
    <property type="match status" value="1"/>
</dbReference>
<evidence type="ECO:0000259" key="12">
    <source>
        <dbReference type="PROSITE" id="PS50002"/>
    </source>
</evidence>
<dbReference type="PANTHER" id="PTHR15706:SF26">
    <property type="entry name" value="SH3 AND PX DOMAIN-CONTAINING PROTEIN 2B"/>
    <property type="match status" value="1"/>
</dbReference>
<feature type="compositionally biased region" description="Basic and acidic residues" evidence="11">
    <location>
        <begin position="899"/>
        <end position="908"/>
    </location>
</feature>
<dbReference type="SUPFAM" id="SSF50044">
    <property type="entry name" value="SH3-domain"/>
    <property type="match status" value="4"/>
</dbReference>
<gene>
    <name evidence="14" type="primary">sh3pxd2b</name>
</gene>
<evidence type="ECO:0000256" key="9">
    <source>
        <dbReference type="ARBA" id="ARBA00023273"/>
    </source>
</evidence>
<evidence type="ECO:0000256" key="1">
    <source>
        <dbReference type="ARBA" id="ARBA00004188"/>
    </source>
</evidence>
<dbReference type="PANTHER" id="PTHR15706">
    <property type="entry name" value="SH3 MULTIPLE DOMAIN"/>
    <property type="match status" value="1"/>
</dbReference>
<dbReference type="InterPro" id="IPR051228">
    <property type="entry name" value="NADPH_Oxidase/PX-Domain"/>
</dbReference>
<feature type="compositionally biased region" description="Basic and acidic residues" evidence="11">
    <location>
        <begin position="676"/>
        <end position="687"/>
    </location>
</feature>
<dbReference type="InParanoid" id="A0A6I8Q7W4"/>
<dbReference type="Pfam" id="PF07653">
    <property type="entry name" value="SH3_2"/>
    <property type="match status" value="1"/>
</dbReference>
<dbReference type="SMART" id="SM00312">
    <property type="entry name" value="PX"/>
    <property type="match status" value="1"/>
</dbReference>
<dbReference type="FunFam" id="3.30.1520.10:FF:000005">
    <property type="entry name" value="SH3 and PX domain-containing protein 2B"/>
    <property type="match status" value="1"/>
</dbReference>
<feature type="domain" description="SH3" evidence="12">
    <location>
        <begin position="452"/>
        <end position="511"/>
    </location>
</feature>
<evidence type="ECO:0000313" key="14">
    <source>
        <dbReference type="Ensembl" id="ENSXETP00000065555"/>
    </source>
</evidence>
<feature type="compositionally biased region" description="Polar residues" evidence="11">
    <location>
        <begin position="761"/>
        <end position="776"/>
    </location>
</feature>
<dbReference type="SUPFAM" id="SSF64268">
    <property type="entry name" value="PX domain"/>
    <property type="match status" value="1"/>
</dbReference>
<dbReference type="CDD" id="cd12078">
    <property type="entry name" value="SH3_Tks4_3"/>
    <property type="match status" value="1"/>
</dbReference>
<feature type="compositionally biased region" description="Basic and acidic residues" evidence="11">
    <location>
        <begin position="566"/>
        <end position="576"/>
    </location>
</feature>
<dbReference type="FunFam" id="2.30.30.40:FF:000020">
    <property type="entry name" value="SH3 and PX domain-containing protein 2A"/>
    <property type="match status" value="1"/>
</dbReference>
<evidence type="ECO:0000259" key="13">
    <source>
        <dbReference type="PROSITE" id="PS50195"/>
    </source>
</evidence>
<evidence type="ECO:0000256" key="10">
    <source>
        <dbReference type="PROSITE-ProRule" id="PRU00192"/>
    </source>
</evidence>
<reference evidence="14" key="2">
    <citation type="submission" date="2020-05" db="UniProtKB">
        <authorList>
            <consortium name="Ensembl"/>
        </authorList>
    </citation>
    <scope>IDENTIFICATION</scope>
</reference>
<keyword evidence="7" id="KW-0677">Repeat</keyword>
<feature type="compositionally biased region" description="Basic and acidic residues" evidence="11">
    <location>
        <begin position="697"/>
        <end position="707"/>
    </location>
</feature>
<reference evidence="14" key="1">
    <citation type="journal article" date="2010" name="Science">
        <title>The genome of the Western clawed frog Xenopus tropicalis.</title>
        <authorList>
            <person name="Hellsten U."/>
            <person name="Harland R.M."/>
            <person name="Gilchrist M.J."/>
            <person name="Hendrix D."/>
            <person name="Jurka J."/>
            <person name="Kapitonov V."/>
            <person name="Ovcharenko I."/>
            <person name="Putnam N.H."/>
            <person name="Shu S."/>
            <person name="Taher L."/>
            <person name="Blitz I.L."/>
            <person name="Blumberg B."/>
            <person name="Dichmann D.S."/>
            <person name="Dubchak I."/>
            <person name="Amaya E."/>
            <person name="Detter J.C."/>
            <person name="Fletcher R."/>
            <person name="Gerhard D.S."/>
            <person name="Goodstein D."/>
            <person name="Graves T."/>
            <person name="Grigoriev I.V."/>
            <person name="Grimwood J."/>
            <person name="Kawashima T."/>
            <person name="Lindquist E."/>
            <person name="Lucas S.M."/>
            <person name="Mead P.E."/>
            <person name="Mitros T."/>
            <person name="Ogino H."/>
            <person name="Ohta Y."/>
            <person name="Poliakov A.V."/>
            <person name="Pollet N."/>
            <person name="Robert J."/>
            <person name="Salamov A."/>
            <person name="Sater A.K."/>
            <person name="Schmutz J."/>
            <person name="Terry A."/>
            <person name="Vize P.D."/>
            <person name="Warren W.C."/>
            <person name="Wells D."/>
            <person name="Wills A."/>
            <person name="Wilson R.K."/>
            <person name="Zimmerman L.B."/>
            <person name="Zorn A.M."/>
            <person name="Grainger R."/>
            <person name="Grammer T."/>
            <person name="Khokha M.K."/>
            <person name="Richardson P.M."/>
            <person name="Rokhsar D.S."/>
        </authorList>
    </citation>
    <scope>NUCLEOTIDE SEQUENCE [LARGE SCALE GENOMIC DNA]</scope>
    <source>
        <strain evidence="14">Nigerian</strain>
    </source>
</reference>
<dbReference type="GeneTree" id="ENSGT00940000158396"/>
<evidence type="ECO:0000256" key="4">
    <source>
        <dbReference type="ARBA" id="ARBA00022443"/>
    </source>
</evidence>
<dbReference type="PROSITE" id="PS50002">
    <property type="entry name" value="SH3"/>
    <property type="match status" value="4"/>
</dbReference>
<feature type="domain" description="SH3" evidence="12">
    <location>
        <begin position="220"/>
        <end position="279"/>
    </location>
</feature>
<feature type="compositionally biased region" description="Basic and acidic residues" evidence="11">
    <location>
        <begin position="846"/>
        <end position="855"/>
    </location>
</feature>
<feature type="compositionally biased region" description="Basic and acidic residues" evidence="11">
    <location>
        <begin position="311"/>
        <end position="336"/>
    </location>
</feature>
<dbReference type="InterPro" id="IPR035478">
    <property type="entry name" value="SH3PXD2B_SH3_2"/>
</dbReference>
<evidence type="ECO:0000256" key="7">
    <source>
        <dbReference type="ARBA" id="ARBA00022737"/>
    </source>
</evidence>
<evidence type="ECO:0000256" key="11">
    <source>
        <dbReference type="SAM" id="MobiDB-lite"/>
    </source>
</evidence>
<dbReference type="FunCoup" id="A0A6I8Q7W4">
    <property type="interactions" value="582"/>
</dbReference>
<feature type="compositionally biased region" description="Basic and acidic residues" evidence="11">
    <location>
        <begin position="782"/>
        <end position="799"/>
    </location>
</feature>
<keyword evidence="8" id="KW-0965">Cell junction</keyword>
<dbReference type="InterPro" id="IPR037961">
    <property type="entry name" value="SH3PXD2_PX"/>
</dbReference>
<dbReference type="InterPro" id="IPR036871">
    <property type="entry name" value="PX_dom_sf"/>
</dbReference>
<dbReference type="Pfam" id="PF00018">
    <property type="entry name" value="SH3_1"/>
    <property type="match status" value="3"/>
</dbReference>
<keyword evidence="5" id="KW-0963">Cytoplasm</keyword>
<keyword evidence="4 10" id="KW-0728">SH3 domain</keyword>
<dbReference type="InterPro" id="IPR035479">
    <property type="entry name" value="SH3PXD2B_SH3_3"/>
</dbReference>